<keyword evidence="1" id="KW-0677">Repeat</keyword>
<dbReference type="Proteomes" id="UP001412067">
    <property type="component" value="Unassembled WGS sequence"/>
</dbReference>
<name>A0ABR2LSZ0_9ASPA</name>
<dbReference type="Pfam" id="PF13041">
    <property type="entry name" value="PPR_2"/>
    <property type="match status" value="2"/>
</dbReference>
<feature type="repeat" description="PPR" evidence="2">
    <location>
        <begin position="544"/>
        <end position="579"/>
    </location>
</feature>
<dbReference type="PROSITE" id="PS51375">
    <property type="entry name" value="PPR"/>
    <property type="match status" value="5"/>
</dbReference>
<dbReference type="NCBIfam" id="TIGR00756">
    <property type="entry name" value="PPR"/>
    <property type="match status" value="6"/>
</dbReference>
<evidence type="ECO:0000256" key="2">
    <source>
        <dbReference type="PROSITE-ProRule" id="PRU00708"/>
    </source>
</evidence>
<dbReference type="InterPro" id="IPR002885">
    <property type="entry name" value="PPR_rpt"/>
</dbReference>
<dbReference type="SUPFAM" id="SSF48452">
    <property type="entry name" value="TPR-like"/>
    <property type="match status" value="1"/>
</dbReference>
<accession>A0ABR2LSZ0</accession>
<dbReference type="EMBL" id="JBBWWR010000016">
    <property type="protein sequence ID" value="KAK8948213.1"/>
    <property type="molecule type" value="Genomic_DNA"/>
</dbReference>
<gene>
    <name evidence="4" type="primary">PCMP-H40</name>
    <name evidence="4" type="ORF">KSP40_PGU013562</name>
</gene>
<feature type="region of interest" description="Disordered" evidence="3">
    <location>
        <begin position="696"/>
        <end position="717"/>
    </location>
</feature>
<dbReference type="Pfam" id="PF01535">
    <property type="entry name" value="PPR"/>
    <property type="match status" value="6"/>
</dbReference>
<dbReference type="PANTHER" id="PTHR47926:SF452">
    <property type="entry name" value="PENTATRICOPEPTIDE REPEAT-CONTAINING PROTEIN"/>
    <property type="match status" value="1"/>
</dbReference>
<evidence type="ECO:0000256" key="1">
    <source>
        <dbReference type="ARBA" id="ARBA00022737"/>
    </source>
</evidence>
<reference evidence="4 5" key="1">
    <citation type="journal article" date="2022" name="Nat. Plants">
        <title>Genomes of leafy and leafless Platanthera orchids illuminate the evolution of mycoheterotrophy.</title>
        <authorList>
            <person name="Li M.H."/>
            <person name="Liu K.W."/>
            <person name="Li Z."/>
            <person name="Lu H.C."/>
            <person name="Ye Q.L."/>
            <person name="Zhang D."/>
            <person name="Wang J.Y."/>
            <person name="Li Y.F."/>
            <person name="Zhong Z.M."/>
            <person name="Liu X."/>
            <person name="Yu X."/>
            <person name="Liu D.K."/>
            <person name="Tu X.D."/>
            <person name="Liu B."/>
            <person name="Hao Y."/>
            <person name="Liao X.Y."/>
            <person name="Jiang Y.T."/>
            <person name="Sun W.H."/>
            <person name="Chen J."/>
            <person name="Chen Y.Q."/>
            <person name="Ai Y."/>
            <person name="Zhai J.W."/>
            <person name="Wu S.S."/>
            <person name="Zhou Z."/>
            <person name="Hsiao Y.Y."/>
            <person name="Wu W.L."/>
            <person name="Chen Y.Y."/>
            <person name="Lin Y.F."/>
            <person name="Hsu J.L."/>
            <person name="Li C.Y."/>
            <person name="Wang Z.W."/>
            <person name="Zhao X."/>
            <person name="Zhong W.Y."/>
            <person name="Ma X.K."/>
            <person name="Ma L."/>
            <person name="Huang J."/>
            <person name="Chen G.Z."/>
            <person name="Huang M.Z."/>
            <person name="Huang L."/>
            <person name="Peng D.H."/>
            <person name="Luo Y.B."/>
            <person name="Zou S.Q."/>
            <person name="Chen S.P."/>
            <person name="Lan S."/>
            <person name="Tsai W.C."/>
            <person name="Van de Peer Y."/>
            <person name="Liu Z.J."/>
        </authorList>
    </citation>
    <scope>NUCLEOTIDE SEQUENCE [LARGE SCALE GENOMIC DNA]</scope>
    <source>
        <strain evidence="4">Lor288</strain>
    </source>
</reference>
<feature type="repeat" description="PPR" evidence="2">
    <location>
        <begin position="478"/>
        <end position="508"/>
    </location>
</feature>
<feature type="repeat" description="PPR" evidence="2">
    <location>
        <begin position="103"/>
        <end position="137"/>
    </location>
</feature>
<dbReference type="InterPro" id="IPR046960">
    <property type="entry name" value="PPR_At4g14850-like_plant"/>
</dbReference>
<sequence>MGLENPFCTCKIKAGKNKKLGVARAPKFHAGGPAPPGDTNGAASLISMSRRFHLRSLQNFCRRGLHTSARNLEPPVATAIQAFCREGEIRQAISLFDEMPDKNVFSFSAMIHGYASNGFYLESLHLFCQMQRFEIRPNTFTFVAVLLASTGLKNLMLAECIHGSTTKTGIETDSFVRTALLNSYSKCGAAKEAYRLFRETYRPALASWNAIIAGFAHNERFEESFLIFEQLRREGITPNCITMSIVTQICTDRCSLEICQSIHGYVVKIGLESDVALMNSVLDMYSSFRNSDIAGIFFMKMTTRDAITWTNMMSFMLELENPTEALHFFSQMTACGINGDTVTMVNVISACTLLGDLAKGKAVHGRILALGFGLELPVSNALITMYSRCGCLWLAWMLFNQITDKSLVSWTAMMFGYAYNEKHKYGIELFIRMRREEPLLDLDSVTLICSLVSSGELASLLLCKQLHVHSLKSGLNRSILVQNSLVAAYGRCGEPDLAVGVFREMIQKDIISWNAMISSHGINGEGEEALLLFHEMDRCGEEPDSITFVNVLSACSHSGMVDEGLLVFEKMMKEKRIRPRGEHYGCLADMLSRAGRLDDGKKFADSMPEEFAPSVWKALLAGCRINVDSGIAEAAGQRVFEICPGDAGHVALLSNVYASVGRFDRAEANKNHIHLKLQPINDLNYQLLWICQSSSNSDDSAEGYGSYPAPASNDNGK</sequence>
<proteinExistence type="predicted"/>
<organism evidence="4 5">
    <name type="scientific">Platanthera guangdongensis</name>
    <dbReference type="NCBI Taxonomy" id="2320717"/>
    <lineage>
        <taxon>Eukaryota</taxon>
        <taxon>Viridiplantae</taxon>
        <taxon>Streptophyta</taxon>
        <taxon>Embryophyta</taxon>
        <taxon>Tracheophyta</taxon>
        <taxon>Spermatophyta</taxon>
        <taxon>Magnoliopsida</taxon>
        <taxon>Liliopsida</taxon>
        <taxon>Asparagales</taxon>
        <taxon>Orchidaceae</taxon>
        <taxon>Orchidoideae</taxon>
        <taxon>Orchideae</taxon>
        <taxon>Orchidinae</taxon>
        <taxon>Platanthera</taxon>
    </lineage>
</organism>
<feature type="repeat" description="PPR" evidence="2">
    <location>
        <begin position="509"/>
        <end position="543"/>
    </location>
</feature>
<feature type="repeat" description="PPR" evidence="2">
    <location>
        <begin position="204"/>
        <end position="238"/>
    </location>
</feature>
<evidence type="ECO:0000313" key="5">
    <source>
        <dbReference type="Proteomes" id="UP001412067"/>
    </source>
</evidence>
<protein>
    <submittedName>
        <fullName evidence="4">Pentatricopeptide repeat-containing protein</fullName>
    </submittedName>
</protein>
<dbReference type="Gene3D" id="1.25.40.10">
    <property type="entry name" value="Tetratricopeptide repeat domain"/>
    <property type="match status" value="4"/>
</dbReference>
<dbReference type="InterPro" id="IPR011990">
    <property type="entry name" value="TPR-like_helical_dom_sf"/>
</dbReference>
<evidence type="ECO:0000313" key="4">
    <source>
        <dbReference type="EMBL" id="KAK8948213.1"/>
    </source>
</evidence>
<keyword evidence="5" id="KW-1185">Reference proteome</keyword>
<comment type="caution">
    <text evidence="4">The sequence shown here is derived from an EMBL/GenBank/DDBJ whole genome shotgun (WGS) entry which is preliminary data.</text>
</comment>
<evidence type="ECO:0000256" key="3">
    <source>
        <dbReference type="SAM" id="MobiDB-lite"/>
    </source>
</evidence>
<dbReference type="PANTHER" id="PTHR47926">
    <property type="entry name" value="PENTATRICOPEPTIDE REPEAT-CONTAINING PROTEIN"/>
    <property type="match status" value="1"/>
</dbReference>